<accession>A0ABP9VC52</accession>
<dbReference type="Gene3D" id="3.40.50.300">
    <property type="entry name" value="P-loop containing nucleotide triphosphate hydrolases"/>
    <property type="match status" value="1"/>
</dbReference>
<protein>
    <recommendedName>
        <fullName evidence="3">Adenylate kinase</fullName>
    </recommendedName>
</protein>
<sequence>MTAPRCIHILGASGSGTTTLGQRLAAHLHYAHLDTDDFFWETSDPPYHIRREPEQRLTMLQKALAQHDGWVLSGSLCGWGDPLIGLFEAVIFVTLPAELRLERTRQRERERYGDQLNAGGKMHHKHLEFMAWSAGYDDSAPSVGRSRVRHEAWLAELRCPVIRTENTGAPQDLLAHAVQQLKLVGQ</sequence>
<evidence type="ECO:0000313" key="2">
    <source>
        <dbReference type="Proteomes" id="UP001458946"/>
    </source>
</evidence>
<evidence type="ECO:0008006" key="3">
    <source>
        <dbReference type="Google" id="ProtNLM"/>
    </source>
</evidence>
<dbReference type="InterPro" id="IPR027417">
    <property type="entry name" value="P-loop_NTPase"/>
</dbReference>
<keyword evidence="2" id="KW-1185">Reference proteome</keyword>
<dbReference type="Proteomes" id="UP001458946">
    <property type="component" value="Unassembled WGS sequence"/>
</dbReference>
<dbReference type="PANTHER" id="PTHR37816:SF2">
    <property type="entry name" value="DNA TOPOLOGY MODULATION PROTEIN FLAR-RELATED PROTEIN"/>
    <property type="match status" value="1"/>
</dbReference>
<comment type="caution">
    <text evidence="1">The sequence shown here is derived from an EMBL/GenBank/DDBJ whole genome shotgun (WGS) entry which is preliminary data.</text>
</comment>
<reference evidence="1 2" key="1">
    <citation type="submission" date="2024-02" db="EMBL/GenBank/DDBJ databases">
        <title>Deinococcus xinjiangensis NBRC 107630.</title>
        <authorList>
            <person name="Ichikawa N."/>
            <person name="Katano-Makiyama Y."/>
            <person name="Hidaka K."/>
        </authorList>
    </citation>
    <scope>NUCLEOTIDE SEQUENCE [LARGE SCALE GENOMIC DNA]</scope>
    <source>
        <strain evidence="1 2">NBRC 107630</strain>
    </source>
</reference>
<dbReference type="RefSeq" id="WP_353540867.1">
    <property type="nucleotide sequence ID" value="NZ_BAABRN010000004.1"/>
</dbReference>
<dbReference type="NCBIfam" id="NF004861">
    <property type="entry name" value="PRK06217.1"/>
    <property type="match status" value="1"/>
</dbReference>
<dbReference type="InterPro" id="IPR052922">
    <property type="entry name" value="Cytidylate_Kinase-2"/>
</dbReference>
<gene>
    <name evidence="1" type="ORF">Dxin01_00616</name>
</gene>
<dbReference type="EMBL" id="BAABRN010000004">
    <property type="protein sequence ID" value="GAA5500888.1"/>
    <property type="molecule type" value="Genomic_DNA"/>
</dbReference>
<name>A0ABP9VC52_9DEIO</name>
<organism evidence="1 2">
    <name type="scientific">Deinococcus xinjiangensis</name>
    <dbReference type="NCBI Taxonomy" id="457454"/>
    <lineage>
        <taxon>Bacteria</taxon>
        <taxon>Thermotogati</taxon>
        <taxon>Deinococcota</taxon>
        <taxon>Deinococci</taxon>
        <taxon>Deinococcales</taxon>
        <taxon>Deinococcaceae</taxon>
        <taxon>Deinococcus</taxon>
    </lineage>
</organism>
<evidence type="ECO:0000313" key="1">
    <source>
        <dbReference type="EMBL" id="GAA5500888.1"/>
    </source>
</evidence>
<proteinExistence type="predicted"/>
<dbReference type="PANTHER" id="PTHR37816">
    <property type="entry name" value="YALI0E33011P"/>
    <property type="match status" value="1"/>
</dbReference>
<dbReference type="SUPFAM" id="SSF52540">
    <property type="entry name" value="P-loop containing nucleoside triphosphate hydrolases"/>
    <property type="match status" value="1"/>
</dbReference>
<dbReference type="Pfam" id="PF13238">
    <property type="entry name" value="AAA_18"/>
    <property type="match status" value="1"/>
</dbReference>